<evidence type="ECO:0008006" key="4">
    <source>
        <dbReference type="Google" id="ProtNLM"/>
    </source>
</evidence>
<keyword evidence="3" id="KW-1185">Reference proteome</keyword>
<dbReference type="AlphaFoldDB" id="A0A9X0D6T0"/>
<evidence type="ECO:0000313" key="3">
    <source>
        <dbReference type="Proteomes" id="UP001163046"/>
    </source>
</evidence>
<organism evidence="2 3">
    <name type="scientific">Desmophyllum pertusum</name>
    <dbReference type="NCBI Taxonomy" id="174260"/>
    <lineage>
        <taxon>Eukaryota</taxon>
        <taxon>Metazoa</taxon>
        <taxon>Cnidaria</taxon>
        <taxon>Anthozoa</taxon>
        <taxon>Hexacorallia</taxon>
        <taxon>Scleractinia</taxon>
        <taxon>Caryophylliina</taxon>
        <taxon>Caryophylliidae</taxon>
        <taxon>Desmophyllum</taxon>
    </lineage>
</organism>
<sequence length="149" mass="16009">MFASVKEERTVIGGVELARKTVVAATDQGIITSEVIETRTAIDLPGVPTTVQPSGAYFVPMPALPAPQPVVSTSPRSSGCDDGCTGDCWLNFCFKCDNDEDWYSLNGKGFVLVILLLLGYLFVGSVILAYFALFFVLACLATDDDDDKN</sequence>
<evidence type="ECO:0000313" key="2">
    <source>
        <dbReference type="EMBL" id="KAJ7387014.1"/>
    </source>
</evidence>
<evidence type="ECO:0000256" key="1">
    <source>
        <dbReference type="SAM" id="Phobius"/>
    </source>
</evidence>
<accession>A0A9X0D6T0</accession>
<gene>
    <name evidence="2" type="ORF">OS493_003977</name>
</gene>
<feature type="transmembrane region" description="Helical" evidence="1">
    <location>
        <begin position="110"/>
        <end position="140"/>
    </location>
</feature>
<dbReference type="Proteomes" id="UP001163046">
    <property type="component" value="Unassembled WGS sequence"/>
</dbReference>
<reference evidence="2" key="1">
    <citation type="submission" date="2023-01" db="EMBL/GenBank/DDBJ databases">
        <title>Genome assembly of the deep-sea coral Lophelia pertusa.</title>
        <authorList>
            <person name="Herrera S."/>
            <person name="Cordes E."/>
        </authorList>
    </citation>
    <scope>NUCLEOTIDE SEQUENCE</scope>
    <source>
        <strain evidence="2">USNM1676648</strain>
        <tissue evidence="2">Polyp</tissue>
    </source>
</reference>
<keyword evidence="1" id="KW-0472">Membrane</keyword>
<comment type="caution">
    <text evidence="2">The sequence shown here is derived from an EMBL/GenBank/DDBJ whole genome shotgun (WGS) entry which is preliminary data.</text>
</comment>
<keyword evidence="1" id="KW-0812">Transmembrane</keyword>
<name>A0A9X0D6T0_9CNID</name>
<dbReference type="EMBL" id="MU825874">
    <property type="protein sequence ID" value="KAJ7387014.1"/>
    <property type="molecule type" value="Genomic_DNA"/>
</dbReference>
<dbReference type="OrthoDB" id="5989871at2759"/>
<protein>
    <recommendedName>
        <fullName evidence="4">Transmembrane protein</fullName>
    </recommendedName>
</protein>
<keyword evidence="1" id="KW-1133">Transmembrane helix</keyword>
<proteinExistence type="predicted"/>